<dbReference type="InterPro" id="IPR022441">
    <property type="entry name" value="Para_beta_helix_rpt-2"/>
</dbReference>
<reference evidence="3 4" key="1">
    <citation type="journal article" date="2012" name="Int. J. Syst. Evol. Microbiol.">
        <title>Shewanella dokdonensis sp. nov., isolated from seawater.</title>
        <authorList>
            <person name="Sung H.R."/>
            <person name="Yoon J.H."/>
            <person name="Ghim S.Y."/>
        </authorList>
    </citation>
    <scope>NUCLEOTIDE SEQUENCE [LARGE SCALE GENOMIC DNA]</scope>
    <source>
        <strain evidence="3 4">DSM 23626</strain>
    </source>
</reference>
<feature type="chain" id="PRO_5045265999" evidence="1">
    <location>
        <begin position="19"/>
        <end position="427"/>
    </location>
</feature>
<evidence type="ECO:0000256" key="1">
    <source>
        <dbReference type="SAM" id="SignalP"/>
    </source>
</evidence>
<dbReference type="InterPro" id="IPR026464">
    <property type="entry name" value="NosD_copper_fam"/>
</dbReference>
<dbReference type="Proteomes" id="UP000676428">
    <property type="component" value="Chromosome"/>
</dbReference>
<keyword evidence="4" id="KW-1185">Reference proteome</keyword>
<dbReference type="SMART" id="SM00722">
    <property type="entry name" value="CASH"/>
    <property type="match status" value="2"/>
</dbReference>
<name>A0ABX8DCC5_9GAMM</name>
<dbReference type="NCBIfam" id="TIGR04247">
    <property type="entry name" value="NosD_copper_fam"/>
    <property type="match status" value="1"/>
</dbReference>
<dbReference type="NCBIfam" id="TIGR03804">
    <property type="entry name" value="para_beta_helix"/>
    <property type="match status" value="1"/>
</dbReference>
<accession>A0ABX8DCC5</accession>
<evidence type="ECO:0000313" key="3">
    <source>
        <dbReference type="EMBL" id="QVK22100.1"/>
    </source>
</evidence>
<keyword evidence="1" id="KW-0732">Signal</keyword>
<dbReference type="SMART" id="SM00710">
    <property type="entry name" value="PbH1"/>
    <property type="match status" value="8"/>
</dbReference>
<organism evidence="3 4">
    <name type="scientific">Shewanella dokdonensis</name>
    <dbReference type="NCBI Taxonomy" id="712036"/>
    <lineage>
        <taxon>Bacteria</taxon>
        <taxon>Pseudomonadati</taxon>
        <taxon>Pseudomonadota</taxon>
        <taxon>Gammaproteobacteria</taxon>
        <taxon>Alteromonadales</taxon>
        <taxon>Shewanellaceae</taxon>
        <taxon>Shewanella</taxon>
    </lineage>
</organism>
<protein>
    <submittedName>
        <fullName evidence="3">Nitrous oxide reductase family maturation protein NosD</fullName>
    </submittedName>
</protein>
<dbReference type="InterPro" id="IPR006626">
    <property type="entry name" value="PbH1"/>
</dbReference>
<sequence>MMRWALIGCLCCCGWCQAANWQAQPGQALQPLLDSTAAGDTLVLPAGRYPGPLTISHPLIIHAVPGATLFADGSGSALLISAADTQVSGLTIRNWGSDVFSLDAGVQLLPGADRVRLSRLTLQGPGYGIYAEKLIAPVIENCRILGEHRLYVLDRGDGIAMRYVEAPQLHHNHMQDVRDGIYLEDVSHSRVSHNLFQGLQYGLHYMYTHDDLAWQNRAEAVSGGYALMSSRAITLKDNQVSEAVDFGILLNVTRDSQLLGNRAVQVRNSRGKAEDGNLGKALFIYDAHDNVIRGNDFANSDIGISVALGAEGNHFYGNSISNNQIQVRYIGTQALEWSHEQRGNYWSSYQGWDLNGDGVGEQPYQPNDALDRLLWLYPSAQQLLESPIVQLLRWLSSALALQPNVGITDSYPLMQPAPWQEINDADH</sequence>
<dbReference type="EMBL" id="CP074572">
    <property type="protein sequence ID" value="QVK22100.1"/>
    <property type="molecule type" value="Genomic_DNA"/>
</dbReference>
<feature type="domain" description="Carbohydrate-binding/sugar hydrolysis" evidence="2">
    <location>
        <begin position="36"/>
        <end position="184"/>
    </location>
</feature>
<dbReference type="InterPro" id="IPR011050">
    <property type="entry name" value="Pectin_lyase_fold/virulence"/>
</dbReference>
<dbReference type="InterPro" id="IPR007742">
    <property type="entry name" value="NosD_dom"/>
</dbReference>
<dbReference type="RefSeq" id="WP_213680758.1">
    <property type="nucleotide sequence ID" value="NZ_CP074572.1"/>
</dbReference>
<evidence type="ECO:0000313" key="4">
    <source>
        <dbReference type="Proteomes" id="UP000676428"/>
    </source>
</evidence>
<proteinExistence type="predicted"/>
<dbReference type="InterPro" id="IPR006633">
    <property type="entry name" value="Carb-bd_sugar_hydrolysis-dom"/>
</dbReference>
<dbReference type="Pfam" id="PF05048">
    <property type="entry name" value="NosD"/>
    <property type="match status" value="1"/>
</dbReference>
<gene>
    <name evidence="3" type="primary">nosD</name>
    <name evidence="3" type="ORF">KHX94_11585</name>
</gene>
<dbReference type="Gene3D" id="2.160.20.10">
    <property type="entry name" value="Single-stranded right-handed beta-helix, Pectin lyase-like"/>
    <property type="match status" value="2"/>
</dbReference>
<dbReference type="InterPro" id="IPR012334">
    <property type="entry name" value="Pectin_lyas_fold"/>
</dbReference>
<dbReference type="SUPFAM" id="SSF51126">
    <property type="entry name" value="Pectin lyase-like"/>
    <property type="match status" value="1"/>
</dbReference>
<feature type="signal peptide" evidence="1">
    <location>
        <begin position="1"/>
        <end position="18"/>
    </location>
</feature>
<evidence type="ECO:0000259" key="2">
    <source>
        <dbReference type="SMART" id="SM00722"/>
    </source>
</evidence>
<feature type="domain" description="Carbohydrate-binding/sugar hydrolysis" evidence="2">
    <location>
        <begin position="190"/>
        <end position="362"/>
    </location>
</feature>